<feature type="compositionally biased region" description="Pro residues" evidence="2">
    <location>
        <begin position="1"/>
        <end position="19"/>
    </location>
</feature>
<evidence type="ECO:0000313" key="6">
    <source>
        <dbReference type="Proteomes" id="UP000655044"/>
    </source>
</evidence>
<dbReference type="AlphaFoldDB" id="A0A8J3WCY2"/>
<dbReference type="InterPro" id="IPR029051">
    <property type="entry name" value="DUF4352"/>
</dbReference>
<evidence type="ECO:0000313" key="5">
    <source>
        <dbReference type="EMBL" id="GIH85399.1"/>
    </source>
</evidence>
<proteinExistence type="predicted"/>
<protein>
    <recommendedName>
        <fullName evidence="4">DUF4352 domain-containing protein</fullName>
    </recommendedName>
</protein>
<sequence>MTYPPPGGQPPHGQHPPQQPYGQPHTRPMPHRQPPSGYDQSRPPHPPQQPPPGYPYGYGHQPPPPPPRSNTGLIVAIVAGITLVLVAGVITTLTLLSSTSTPTADDRLRAFPDDPPSVFEAQPDTSDSPATQEPAETQAAQVAEVGETVTVNGFQSGVQVAVTVNRVVDNATPTNEFLKPKDGNRYVAVELTLNNTGTVVYTDSPLIGGVLIDAEGQQHQPTFAEVKEGTSFGGAVNIAQGDSRKGVIVFEVPSAAKLAKLQFGPAIGQQKGEWALS</sequence>
<feature type="domain" description="DUF4352" evidence="4">
    <location>
        <begin position="145"/>
        <end position="267"/>
    </location>
</feature>
<evidence type="ECO:0000256" key="2">
    <source>
        <dbReference type="SAM" id="MobiDB-lite"/>
    </source>
</evidence>
<keyword evidence="3" id="KW-0472">Membrane</keyword>
<reference evidence="5" key="1">
    <citation type="submission" date="2021-01" db="EMBL/GenBank/DDBJ databases">
        <title>Whole genome shotgun sequence of Planobispora rosea NBRC 15558.</title>
        <authorList>
            <person name="Komaki H."/>
            <person name="Tamura T."/>
        </authorList>
    </citation>
    <scope>NUCLEOTIDE SEQUENCE</scope>
    <source>
        <strain evidence="5">NBRC 15558</strain>
    </source>
</reference>
<accession>A0A8J3WCY2</accession>
<dbReference type="RefSeq" id="WP_141703935.1">
    <property type="nucleotide sequence ID" value="NZ_BMQP01000014.1"/>
</dbReference>
<organism evidence="5 6">
    <name type="scientific">Planobispora rosea</name>
    <dbReference type="NCBI Taxonomy" id="35762"/>
    <lineage>
        <taxon>Bacteria</taxon>
        <taxon>Bacillati</taxon>
        <taxon>Actinomycetota</taxon>
        <taxon>Actinomycetes</taxon>
        <taxon>Streptosporangiales</taxon>
        <taxon>Streptosporangiaceae</taxon>
        <taxon>Planobispora</taxon>
    </lineage>
</organism>
<feature type="region of interest" description="Disordered" evidence="2">
    <location>
        <begin position="1"/>
        <end position="67"/>
    </location>
</feature>
<evidence type="ECO:0000256" key="1">
    <source>
        <dbReference type="ARBA" id="ARBA00022729"/>
    </source>
</evidence>
<feature type="region of interest" description="Disordered" evidence="2">
    <location>
        <begin position="100"/>
        <end position="135"/>
    </location>
</feature>
<name>A0A8J3WCY2_PLARO</name>
<keyword evidence="1" id="KW-0732">Signal</keyword>
<keyword evidence="3" id="KW-0812">Transmembrane</keyword>
<dbReference type="Pfam" id="PF11611">
    <property type="entry name" value="DUF4352"/>
    <property type="match status" value="1"/>
</dbReference>
<feature type="transmembrane region" description="Helical" evidence="3">
    <location>
        <begin position="73"/>
        <end position="96"/>
    </location>
</feature>
<dbReference type="EMBL" id="BOOI01000035">
    <property type="protein sequence ID" value="GIH85399.1"/>
    <property type="molecule type" value="Genomic_DNA"/>
</dbReference>
<evidence type="ECO:0000259" key="4">
    <source>
        <dbReference type="Pfam" id="PF11611"/>
    </source>
</evidence>
<evidence type="ECO:0000256" key="3">
    <source>
        <dbReference type="SAM" id="Phobius"/>
    </source>
</evidence>
<feature type="compositionally biased region" description="Pro residues" evidence="2">
    <location>
        <begin position="43"/>
        <end position="54"/>
    </location>
</feature>
<dbReference type="InterPro" id="IPR029050">
    <property type="entry name" value="Immunoprotect_excell_Ig-like"/>
</dbReference>
<dbReference type="Gene3D" id="2.60.40.1240">
    <property type="match status" value="1"/>
</dbReference>
<gene>
    <name evidence="5" type="ORF">Pro02_38070</name>
</gene>
<comment type="caution">
    <text evidence="5">The sequence shown here is derived from an EMBL/GenBank/DDBJ whole genome shotgun (WGS) entry which is preliminary data.</text>
</comment>
<keyword evidence="6" id="KW-1185">Reference proteome</keyword>
<dbReference type="OrthoDB" id="166023at2"/>
<dbReference type="Proteomes" id="UP000655044">
    <property type="component" value="Unassembled WGS sequence"/>
</dbReference>
<keyword evidence="3" id="KW-1133">Transmembrane helix</keyword>